<dbReference type="EMBL" id="FXUO01000003">
    <property type="protein sequence ID" value="SMP91691.1"/>
    <property type="molecule type" value="Genomic_DNA"/>
</dbReference>
<evidence type="ECO:0008006" key="3">
    <source>
        <dbReference type="Google" id="ProtNLM"/>
    </source>
</evidence>
<protein>
    <recommendedName>
        <fullName evidence="3">DUF2281 domain-containing protein</fullName>
    </recommendedName>
</protein>
<gene>
    <name evidence="1" type="ORF">SAMN05421679_103214</name>
</gene>
<keyword evidence="2" id="KW-1185">Reference proteome</keyword>
<dbReference type="Proteomes" id="UP001158050">
    <property type="component" value="Unassembled WGS sequence"/>
</dbReference>
<evidence type="ECO:0000313" key="1">
    <source>
        <dbReference type="EMBL" id="SMP91691.1"/>
    </source>
</evidence>
<reference evidence="1 2" key="1">
    <citation type="submission" date="2017-05" db="EMBL/GenBank/DDBJ databases">
        <authorList>
            <person name="Varghese N."/>
            <person name="Submissions S."/>
        </authorList>
    </citation>
    <scope>NUCLEOTIDE SEQUENCE [LARGE SCALE GENOMIC DNA]</scope>
    <source>
        <strain evidence="1 2">DSM 18015</strain>
    </source>
</reference>
<comment type="caution">
    <text evidence="1">The sequence shown here is derived from an EMBL/GenBank/DDBJ whole genome shotgun (WGS) entry which is preliminary data.</text>
</comment>
<dbReference type="RefSeq" id="WP_283416229.1">
    <property type="nucleotide sequence ID" value="NZ_FXUO01000003.1"/>
</dbReference>
<sequence>MEITIKDLEKDLKSLPTELLQQVSDYVAFLKMKYTGQVNEDWATYLSESQKKSIDKGLEDIENGRVYSHTEAKERIKNYLSEKSK</sequence>
<name>A0ABY1R2U6_9FLAO</name>
<accession>A0ABY1R2U6</accession>
<proteinExistence type="predicted"/>
<organism evidence="1 2">
    <name type="scientific">Epilithonimonas pallida</name>
    <dbReference type="NCBI Taxonomy" id="373671"/>
    <lineage>
        <taxon>Bacteria</taxon>
        <taxon>Pseudomonadati</taxon>
        <taxon>Bacteroidota</taxon>
        <taxon>Flavobacteriia</taxon>
        <taxon>Flavobacteriales</taxon>
        <taxon>Weeksellaceae</taxon>
        <taxon>Chryseobacterium group</taxon>
        <taxon>Epilithonimonas</taxon>
    </lineage>
</organism>
<evidence type="ECO:0000313" key="2">
    <source>
        <dbReference type="Proteomes" id="UP001158050"/>
    </source>
</evidence>